<sequence length="419" mass="48289">MLKNEVQTDVCIVGAGPAGMLLGLLLAKQGIEVIVLEKNVDFHREYRGEITQPRFVQMMKQLNLLDYIESNDHVKINEVVVFHDQKEIMQLAFDTLIEEESYCARLTQPTLLMALLEKAKQYPNFKMMFNTKVKDLLRDGEKIVGVYAQRQPGDSTNAEQLPSEGEMNIHARVTVGVDGRNSTMEKLANYELDLDYYVNDLLWFSFEKPESWDYNIYHFYFQKNYNYLFLPKLGGLIQCGISLTRGEFAKIKEEGIEPFKQRIIEDLPILRPYVEPMTDFKSFVLLLCKMRYVKEWAKDGCLLIGDAAHCVTPWGAVGSTLALGSAIITADVLYKGFKNNDLSLETLKQVQKRREQEVKMIQNLQVTLEKFLTREPLKKDLAPLMFSMATKMPDIMTTYKQLYTRETPLDIDESFVFAD</sequence>
<dbReference type="Gene3D" id="3.50.50.60">
    <property type="entry name" value="FAD/NAD(P)-binding domain"/>
    <property type="match status" value="1"/>
</dbReference>
<keyword evidence="1" id="KW-0560">Oxidoreductase</keyword>
<dbReference type="GO" id="GO:0071949">
    <property type="term" value="F:FAD binding"/>
    <property type="evidence" value="ECO:0007669"/>
    <property type="project" value="InterPro"/>
</dbReference>
<gene>
    <name evidence="3" type="ORF">VN24_18325</name>
</gene>
<dbReference type="PANTHER" id="PTHR43476">
    <property type="entry name" value="3-(3-HYDROXY-PHENYL)PROPIONATE/3-HYDROXYCINNAMIC ACID HYDROXYLASE"/>
    <property type="match status" value="1"/>
</dbReference>
<dbReference type="PATRIC" id="fig|1126833.4.peg.4034"/>
<evidence type="ECO:0000256" key="1">
    <source>
        <dbReference type="ARBA" id="ARBA00023002"/>
    </source>
</evidence>
<dbReference type="HOGENOM" id="CLU_033626_0_0_9"/>
<dbReference type="InterPro" id="IPR002938">
    <property type="entry name" value="FAD-bd"/>
</dbReference>
<accession>A0A0D5NS59</accession>
<reference evidence="4" key="2">
    <citation type="submission" date="2015-03" db="EMBL/GenBank/DDBJ databases">
        <title>Genome sequence of Paenibacillus beijingensis strain DSM 24997T.</title>
        <authorList>
            <person name="Kwak Y."/>
            <person name="Shin J.-H."/>
        </authorList>
    </citation>
    <scope>NUCLEOTIDE SEQUENCE [LARGE SCALE GENOMIC DNA]</scope>
    <source>
        <strain evidence="4">DSM 24997</strain>
    </source>
</reference>
<dbReference type="Proteomes" id="UP000032633">
    <property type="component" value="Chromosome"/>
</dbReference>
<dbReference type="PRINTS" id="PR00420">
    <property type="entry name" value="RNGMNOXGNASE"/>
</dbReference>
<dbReference type="SUPFAM" id="SSF51905">
    <property type="entry name" value="FAD/NAD(P)-binding domain"/>
    <property type="match status" value="1"/>
</dbReference>
<name>A0A0D5NS59_9BACL</name>
<proteinExistence type="predicted"/>
<dbReference type="AlphaFoldDB" id="A0A0D5NS59"/>
<reference evidence="3 4" key="1">
    <citation type="journal article" date="2015" name="J. Biotechnol.">
        <title>Complete genome sequence of Paenibacillus beijingensis 7188(T) (=DSM 24997(T)), a novel rhizobacterium from jujube garden soil.</title>
        <authorList>
            <person name="Kwak Y."/>
            <person name="Shin J.H."/>
        </authorList>
    </citation>
    <scope>NUCLEOTIDE SEQUENCE [LARGE SCALE GENOMIC DNA]</scope>
    <source>
        <strain evidence="3 4">DSM 24997</strain>
    </source>
</reference>
<evidence type="ECO:0000313" key="3">
    <source>
        <dbReference type="EMBL" id="AJY77837.1"/>
    </source>
</evidence>
<dbReference type="Pfam" id="PF01494">
    <property type="entry name" value="FAD_binding_3"/>
    <property type="match status" value="1"/>
</dbReference>
<dbReference type="EMBL" id="CP011058">
    <property type="protein sequence ID" value="AJY77837.1"/>
    <property type="molecule type" value="Genomic_DNA"/>
</dbReference>
<dbReference type="KEGG" id="pbj:VN24_18325"/>
<evidence type="ECO:0000313" key="4">
    <source>
        <dbReference type="Proteomes" id="UP000032633"/>
    </source>
</evidence>
<organism evidence="3 4">
    <name type="scientific">Paenibacillus beijingensis</name>
    <dbReference type="NCBI Taxonomy" id="1126833"/>
    <lineage>
        <taxon>Bacteria</taxon>
        <taxon>Bacillati</taxon>
        <taxon>Bacillota</taxon>
        <taxon>Bacilli</taxon>
        <taxon>Bacillales</taxon>
        <taxon>Paenibacillaceae</taxon>
        <taxon>Paenibacillus</taxon>
    </lineage>
</organism>
<keyword evidence="4" id="KW-1185">Reference proteome</keyword>
<feature type="domain" description="FAD-binding" evidence="2">
    <location>
        <begin position="7"/>
        <end position="327"/>
    </location>
</feature>
<dbReference type="PANTHER" id="PTHR43476:SF5">
    <property type="entry name" value="FAD-DEPENDENT MONOOXYGENASE"/>
    <property type="match status" value="1"/>
</dbReference>
<protein>
    <recommendedName>
        <fullName evidence="2">FAD-binding domain-containing protein</fullName>
    </recommendedName>
</protein>
<dbReference type="InterPro" id="IPR036188">
    <property type="entry name" value="FAD/NAD-bd_sf"/>
</dbReference>
<dbReference type="STRING" id="1126833.VN24_18325"/>
<dbReference type="InterPro" id="IPR050631">
    <property type="entry name" value="PheA/TfdB_FAD_monoxygenase"/>
</dbReference>
<dbReference type="GO" id="GO:0016491">
    <property type="term" value="F:oxidoreductase activity"/>
    <property type="evidence" value="ECO:0007669"/>
    <property type="project" value="UniProtKB-KW"/>
</dbReference>
<evidence type="ECO:0000259" key="2">
    <source>
        <dbReference type="Pfam" id="PF01494"/>
    </source>
</evidence>